<gene>
    <name evidence="9" type="ORF">COU09_01305</name>
</gene>
<dbReference type="InterPro" id="IPR023586">
    <property type="entry name" value="Ile-tRNA-ligase_type2"/>
</dbReference>
<feature type="domain" description="Methionyl/Valyl/Leucyl/Isoleucyl-tRNA synthetase anticodon-binding" evidence="8">
    <location>
        <begin position="220"/>
        <end position="369"/>
    </location>
</feature>
<organism evidence="9 10">
    <name type="scientific">Candidatus Harrisonbacteria bacterium CG10_big_fil_rev_8_21_14_0_10_44_23</name>
    <dbReference type="NCBI Taxonomy" id="1974585"/>
    <lineage>
        <taxon>Bacteria</taxon>
        <taxon>Candidatus Harrisoniibacteriota</taxon>
    </lineage>
</organism>
<dbReference type="Gene3D" id="3.40.50.620">
    <property type="entry name" value="HUPs"/>
    <property type="match status" value="1"/>
</dbReference>
<evidence type="ECO:0000256" key="5">
    <source>
        <dbReference type="ARBA" id="ARBA00023146"/>
    </source>
</evidence>
<comment type="catalytic activity">
    <reaction evidence="6">
        <text>tRNA(Ile) + L-isoleucine + ATP = L-isoleucyl-tRNA(Ile) + AMP + diphosphate</text>
        <dbReference type="Rhea" id="RHEA:11060"/>
        <dbReference type="Rhea" id="RHEA-COMP:9666"/>
        <dbReference type="Rhea" id="RHEA-COMP:9695"/>
        <dbReference type="ChEBI" id="CHEBI:30616"/>
        <dbReference type="ChEBI" id="CHEBI:33019"/>
        <dbReference type="ChEBI" id="CHEBI:58045"/>
        <dbReference type="ChEBI" id="CHEBI:78442"/>
        <dbReference type="ChEBI" id="CHEBI:78528"/>
        <dbReference type="ChEBI" id="CHEBI:456215"/>
        <dbReference type="EC" id="6.1.1.5"/>
    </reaction>
</comment>
<dbReference type="GO" id="GO:0004822">
    <property type="term" value="F:isoleucine-tRNA ligase activity"/>
    <property type="evidence" value="ECO:0007669"/>
    <property type="project" value="UniProtKB-EC"/>
</dbReference>
<keyword evidence="1" id="KW-0436">Ligase</keyword>
<reference evidence="10" key="1">
    <citation type="submission" date="2017-09" db="EMBL/GenBank/DDBJ databases">
        <title>Depth-based differentiation of microbial function through sediment-hosted aquifers and enrichment of novel symbionts in the deep terrestrial subsurface.</title>
        <authorList>
            <person name="Probst A.J."/>
            <person name="Ladd B."/>
            <person name="Jarett J.K."/>
            <person name="Geller-Mcgrath D.E."/>
            <person name="Sieber C.M.K."/>
            <person name="Emerson J.B."/>
            <person name="Anantharaman K."/>
            <person name="Thomas B.C."/>
            <person name="Malmstrom R."/>
            <person name="Stieglmeier M."/>
            <person name="Klingl A."/>
            <person name="Woyke T."/>
            <person name="Ryan C.M."/>
            <person name="Banfield J.F."/>
        </authorList>
    </citation>
    <scope>NUCLEOTIDE SEQUENCE [LARGE SCALE GENOMIC DNA]</scope>
</reference>
<evidence type="ECO:0000313" key="10">
    <source>
        <dbReference type="Proteomes" id="UP000229615"/>
    </source>
</evidence>
<protein>
    <recommendedName>
        <fullName evidence="11">Isoleucine--tRNA ligase</fullName>
    </recommendedName>
</protein>
<evidence type="ECO:0000259" key="8">
    <source>
        <dbReference type="Pfam" id="PF08264"/>
    </source>
</evidence>
<evidence type="ECO:0000256" key="3">
    <source>
        <dbReference type="ARBA" id="ARBA00022840"/>
    </source>
</evidence>
<dbReference type="Pfam" id="PF19302">
    <property type="entry name" value="DUF5915"/>
    <property type="match status" value="1"/>
</dbReference>
<name>A0A2H0UQD0_9BACT</name>
<dbReference type="EMBL" id="PFBB01000014">
    <property type="protein sequence ID" value="PIR88603.1"/>
    <property type="molecule type" value="Genomic_DNA"/>
</dbReference>
<dbReference type="GO" id="GO:0005524">
    <property type="term" value="F:ATP binding"/>
    <property type="evidence" value="ECO:0007669"/>
    <property type="project" value="UniProtKB-KW"/>
</dbReference>
<evidence type="ECO:0000259" key="7">
    <source>
        <dbReference type="Pfam" id="PF00133"/>
    </source>
</evidence>
<accession>A0A2H0UQD0</accession>
<sequence length="508" mass="57809">MEETDAFPHDSFKEIKFANRPLNQFGELDLHRPYIDQVKLAHPRTGKSLQRIEDVADVWFDSGAMPYASQHFPFNQEKKGLKALKEIPFPADYISEAVDQTRGWFYTLHAIAVLLGQPQAYKNVVCLGLISDKEGKKMSKSKGNVINPNEMINKYGSDMVRWYFYTMNNPGDSKNFNEDDLAKTSRKIATILYNSFSFFNTYGQFTIENGAELKSENILDKWIMAELYDLSETISDYLDNYKITEAGRRIESFIDGLSRWYIRRSRSRFQDATKSGQQSEDYLSASRTLQYVFVQIAKIMAPFTPFLAEALYQSASGVQTSVHLENWTQVDKAFKNPELIENMQSLRDLSTNALALRAEAGIKVRQPLSSLTLKDQGLEKETELLEILKNEANVKEIKFDSKLENEKGLELDQQITPELKEEGMVREITRAIQGLRQKANLDVKERIKTIQFNAPETVTKTIDKYAQQIIAAVGAENIEHTTEIINPDTDTSAELKIDDGVIGLGLAK</sequence>
<dbReference type="Pfam" id="PF08264">
    <property type="entry name" value="Anticodon_1"/>
    <property type="match status" value="1"/>
</dbReference>
<keyword evidence="2" id="KW-0547">Nucleotide-binding</keyword>
<dbReference type="AlphaFoldDB" id="A0A2H0UQD0"/>
<dbReference type="Proteomes" id="UP000229615">
    <property type="component" value="Unassembled WGS sequence"/>
</dbReference>
<dbReference type="InterPro" id="IPR009080">
    <property type="entry name" value="tRNAsynth_Ia_anticodon-bd"/>
</dbReference>
<evidence type="ECO:0000256" key="1">
    <source>
        <dbReference type="ARBA" id="ARBA00022598"/>
    </source>
</evidence>
<evidence type="ECO:0000313" key="9">
    <source>
        <dbReference type="EMBL" id="PIR88603.1"/>
    </source>
</evidence>
<keyword evidence="5" id="KW-0030">Aminoacyl-tRNA synthetase</keyword>
<dbReference type="InterPro" id="IPR014729">
    <property type="entry name" value="Rossmann-like_a/b/a_fold"/>
</dbReference>
<evidence type="ECO:0000256" key="4">
    <source>
        <dbReference type="ARBA" id="ARBA00022917"/>
    </source>
</evidence>
<dbReference type="InterPro" id="IPR002300">
    <property type="entry name" value="aa-tRNA-synth_Ia"/>
</dbReference>
<keyword evidence="3" id="KW-0067">ATP-binding</keyword>
<dbReference type="InterPro" id="IPR033709">
    <property type="entry name" value="Anticodon_Ile_ABEc"/>
</dbReference>
<dbReference type="Gene3D" id="1.10.730.10">
    <property type="entry name" value="Isoleucyl-tRNA Synthetase, Domain 1"/>
    <property type="match status" value="1"/>
</dbReference>
<evidence type="ECO:0000256" key="6">
    <source>
        <dbReference type="ARBA" id="ARBA00048359"/>
    </source>
</evidence>
<comment type="caution">
    <text evidence="9">The sequence shown here is derived from an EMBL/GenBank/DDBJ whole genome shotgun (WGS) entry which is preliminary data.</text>
</comment>
<evidence type="ECO:0000256" key="2">
    <source>
        <dbReference type="ARBA" id="ARBA00022741"/>
    </source>
</evidence>
<feature type="domain" description="Aminoacyl-tRNA synthetase class Ia" evidence="7">
    <location>
        <begin position="32"/>
        <end position="168"/>
    </location>
</feature>
<dbReference type="CDD" id="cd07961">
    <property type="entry name" value="Anticodon_Ia_Ile_ABEc"/>
    <property type="match status" value="1"/>
</dbReference>
<dbReference type="PANTHER" id="PTHR42780">
    <property type="entry name" value="SOLEUCYL-TRNA SYNTHETASE"/>
    <property type="match status" value="1"/>
</dbReference>
<dbReference type="Pfam" id="PF00133">
    <property type="entry name" value="tRNA-synt_1"/>
    <property type="match status" value="1"/>
</dbReference>
<dbReference type="InterPro" id="IPR013155">
    <property type="entry name" value="M/V/L/I-tRNA-synth_anticd-bd"/>
</dbReference>
<dbReference type="GO" id="GO:0000049">
    <property type="term" value="F:tRNA binding"/>
    <property type="evidence" value="ECO:0007669"/>
    <property type="project" value="InterPro"/>
</dbReference>
<dbReference type="SUPFAM" id="SSF47323">
    <property type="entry name" value="Anticodon-binding domain of a subclass of class I aminoacyl-tRNA synthetases"/>
    <property type="match status" value="1"/>
</dbReference>
<proteinExistence type="predicted"/>
<dbReference type="PANTHER" id="PTHR42780:SF1">
    <property type="entry name" value="ISOLEUCINE--TRNA LIGASE, CYTOPLASMIC"/>
    <property type="match status" value="1"/>
</dbReference>
<dbReference type="SUPFAM" id="SSF52374">
    <property type="entry name" value="Nucleotidylyl transferase"/>
    <property type="match status" value="1"/>
</dbReference>
<evidence type="ECO:0008006" key="11">
    <source>
        <dbReference type="Google" id="ProtNLM"/>
    </source>
</evidence>
<keyword evidence="4" id="KW-0648">Protein biosynthesis</keyword>
<dbReference type="GO" id="GO:0006428">
    <property type="term" value="P:isoleucyl-tRNA aminoacylation"/>
    <property type="evidence" value="ECO:0007669"/>
    <property type="project" value="TreeGrafter"/>
</dbReference>